<name>A0AAV4LX09_BABCB</name>
<organism evidence="2 3">
    <name type="scientific">Babesia caballi</name>
    <dbReference type="NCBI Taxonomy" id="5871"/>
    <lineage>
        <taxon>Eukaryota</taxon>
        <taxon>Sar</taxon>
        <taxon>Alveolata</taxon>
        <taxon>Apicomplexa</taxon>
        <taxon>Aconoidasida</taxon>
        <taxon>Piroplasmida</taxon>
        <taxon>Babesiidae</taxon>
        <taxon>Babesia</taxon>
    </lineage>
</organism>
<protein>
    <submittedName>
        <fullName evidence="2">Variant erythrocyte surface antigen-1 family protein</fullName>
    </submittedName>
</protein>
<evidence type="ECO:0000256" key="1">
    <source>
        <dbReference type="SAM" id="Phobius"/>
    </source>
</evidence>
<dbReference type="GeneID" id="94196004"/>
<keyword evidence="1" id="KW-1133">Transmembrane helix</keyword>
<proteinExistence type="predicted"/>
<dbReference type="RefSeq" id="XP_067716592.1">
    <property type="nucleotide sequence ID" value="XM_067860491.1"/>
</dbReference>
<comment type="caution">
    <text evidence="2">The sequence shown here is derived from an EMBL/GenBank/DDBJ whole genome shotgun (WGS) entry which is preliminary data.</text>
</comment>
<feature type="transmembrane region" description="Helical" evidence="1">
    <location>
        <begin position="1278"/>
        <end position="1301"/>
    </location>
</feature>
<accession>A0AAV4LX09</accession>
<dbReference type="InterPro" id="IPR024751">
    <property type="entry name" value="VESA1"/>
</dbReference>
<dbReference type="Proteomes" id="UP001497744">
    <property type="component" value="Unassembled WGS sequence"/>
</dbReference>
<keyword evidence="3" id="KW-1185">Reference proteome</keyword>
<keyword evidence="1" id="KW-0812">Transmembrane</keyword>
<sequence>MKESGPKSLTAPPRDLKEAIDWVTKINELSAIHELAQQLDALLKHDGSEVAMIVLDKYRLVSESVIEGLKSHTTEKNRLISTTSQWGFSVPQAILHNLSKGLDPFPSGSAAISREKAERWVETVQEKSLETLIESLANGLEAFVKPTSGILTSPSIASAYSQADAKWESLQASEHKDCAAILIGIMPVVYFGLTYLYWRCEGTGGWATKRLDQEQDFKQFWVAFGYTEKDLVTSETGKIIATQLQSASFSEMKNAYDTAKPNHPQNESPSYPTFLKALQDEALGSTPPNSSSPLTSLYLLGYYYITYPLYKVQSTSPAPPSFTGYSGLTALAGGAYGFNLGGLGTFMSALLEAIDWILRVTGKDGGSSNQGNEAKLAKAITELPGFNEAVEVAAKKLKESRGDDANVSQALERLKESNTLGPIVKKLAEGLAGFIGYGGGQGIADLVDPLQQLRKGVLMFLMELIRKFKGSYSNKGFKDNDAVNELSKAMRKGKQEFESALDKVGKLEGGNSPVTNVVSALKKVTELKNKQTNASELAGGVKTFLTQVLTAVNSQAPNQVDSLKTSLPALIDAYGKRKDIRSQIQSVETHYKRLHANRSSNVAEVLTSAVHYGTESLLKQLKTGGYQSSYPFTHNWNGDTSTDKMAKTFLGCLPLYYYWLTYLYWKCKQTRDKGGWETQWFSGAGGTNLMTFMVGQGYVREHLTRKSGKNIAPLLEKFYKLKDSMQTASGTPATTQTSHPDLLNELNKSLQRVIGASGSSGFTALNGHSLSALFYLCRCYFTGKQIINPVTEQRLPTSIREMLYWISGLQFSPHYSDIEKQIDNVIPSGGLPVADSSVTVTSSTGDTLTQNHMKGFLLSSCLSAPGVLGAIQGNTADTENEPWLYSLFCNSMNFTYPSGRALFNTLANYSYALQFQLLFLYAQCRSSMCHVPMGFTSALTTGANATGWYIYYLLEHFCGGSKTPLRQLSEKFGCLTKRTPRSLGDLFGFLWNLNGQLFGDKKPIMADMAKKLVDAIGQNKISSKIPSFIVDLLEKIGGTASPPLATPASSSPTALSRSLESMAPTIPFLYQLFMAKDSESLPVVLFDLNQQCHKVEVQNGGRPGSSTTIVTHNQSTGHACSTSPADLYSLQTSQCTRGPNCGPYLSPLTHTTGSAFAPIHASSYLSWVLYLADDLQAGLQRMLDVFGNVECSSHSLSSHDSSGNCSCQSVVHCGGVLPLLYSNGFTFANAYSLKNPQTKRTCQQFHKQLTAVLAPNESTPLFKLLTTIDDFLYLFRIYFFYNLSTFWIMYVCIVLYIYFLLADLLHLKSHVRLPSSHGVPPLALLTSGKPLPITKLTYITQ</sequence>
<dbReference type="Pfam" id="PF12785">
    <property type="entry name" value="VESA1_N"/>
    <property type="match status" value="1"/>
</dbReference>
<reference evidence="2 3" key="1">
    <citation type="submission" date="2021-06" db="EMBL/GenBank/DDBJ databases">
        <title>Genome sequence of Babesia caballi.</title>
        <authorList>
            <person name="Yamagishi J."/>
            <person name="Kidaka T."/>
            <person name="Ochi A."/>
        </authorList>
    </citation>
    <scope>NUCLEOTIDE SEQUENCE [LARGE SCALE GENOMIC DNA]</scope>
    <source>
        <strain evidence="2">USDA-D6B2</strain>
    </source>
</reference>
<dbReference type="EMBL" id="BPLF01000003">
    <property type="protein sequence ID" value="GIX64523.1"/>
    <property type="molecule type" value="Genomic_DNA"/>
</dbReference>
<evidence type="ECO:0000313" key="3">
    <source>
        <dbReference type="Proteomes" id="UP001497744"/>
    </source>
</evidence>
<evidence type="ECO:0000313" key="2">
    <source>
        <dbReference type="EMBL" id="GIX64523.1"/>
    </source>
</evidence>
<keyword evidence="1" id="KW-0472">Membrane</keyword>
<gene>
    <name evidence="2" type="ORF">BcabD6B2_39580</name>
</gene>